<keyword evidence="2" id="KW-1185">Reference proteome</keyword>
<gene>
    <name evidence="1" type="ORF">RAG0_15647</name>
</gene>
<evidence type="ECO:0000313" key="1">
    <source>
        <dbReference type="EMBL" id="CZT11524.1"/>
    </source>
</evidence>
<accession>A0A1E1LM20</accession>
<name>A0A1E1LM20_9HELO</name>
<organism evidence="1 2">
    <name type="scientific">Rhynchosporium agropyri</name>
    <dbReference type="NCBI Taxonomy" id="914238"/>
    <lineage>
        <taxon>Eukaryota</taxon>
        <taxon>Fungi</taxon>
        <taxon>Dikarya</taxon>
        <taxon>Ascomycota</taxon>
        <taxon>Pezizomycotina</taxon>
        <taxon>Leotiomycetes</taxon>
        <taxon>Helotiales</taxon>
        <taxon>Ploettnerulaceae</taxon>
        <taxon>Rhynchosporium</taxon>
    </lineage>
</organism>
<protein>
    <submittedName>
        <fullName evidence="1">Uncharacterized protein</fullName>
    </submittedName>
</protein>
<dbReference type="AlphaFoldDB" id="A0A1E1LM20"/>
<reference evidence="2" key="1">
    <citation type="submission" date="2016-03" db="EMBL/GenBank/DDBJ databases">
        <authorList>
            <person name="Guldener U."/>
        </authorList>
    </citation>
    <scope>NUCLEOTIDE SEQUENCE [LARGE SCALE GENOMIC DNA]</scope>
    <source>
        <strain evidence="2">04CH-RAC-A.6.1</strain>
    </source>
</reference>
<sequence>MYGKKIKLDLGYTTTQLTFDKLTHSNRANQEAEIKTVNMIRPRGSNGPLSSKASATDA</sequence>
<dbReference type="Proteomes" id="UP000178912">
    <property type="component" value="Unassembled WGS sequence"/>
</dbReference>
<evidence type="ECO:0000313" key="2">
    <source>
        <dbReference type="Proteomes" id="UP000178912"/>
    </source>
</evidence>
<proteinExistence type="predicted"/>
<dbReference type="EMBL" id="FJUX01000141">
    <property type="protein sequence ID" value="CZT11524.1"/>
    <property type="molecule type" value="Genomic_DNA"/>
</dbReference>